<name>A0A927A1W6_9NOST</name>
<gene>
    <name evidence="1" type="ORF">H6G06_15095</name>
</gene>
<evidence type="ECO:0000313" key="1">
    <source>
        <dbReference type="EMBL" id="MBD2294773.1"/>
    </source>
</evidence>
<reference evidence="2" key="1">
    <citation type="journal article" date="2020" name="ISME J.">
        <title>Comparative genomics reveals insights into cyanobacterial evolution and habitat adaptation.</title>
        <authorList>
            <person name="Chen M.Y."/>
            <person name="Teng W.K."/>
            <person name="Zhao L."/>
            <person name="Hu C.X."/>
            <person name="Zhou Y.K."/>
            <person name="Han B.P."/>
            <person name="Song L.R."/>
            <person name="Shu W.S."/>
        </authorList>
    </citation>
    <scope>NUCLEOTIDE SEQUENCE [LARGE SCALE GENOMIC DNA]</scope>
    <source>
        <strain evidence="2">FACHB-251</strain>
    </source>
</reference>
<keyword evidence="2" id="KW-1185">Reference proteome</keyword>
<evidence type="ECO:0000313" key="2">
    <source>
        <dbReference type="Proteomes" id="UP000662185"/>
    </source>
</evidence>
<comment type="caution">
    <text evidence="1">The sequence shown here is derived from an EMBL/GenBank/DDBJ whole genome shotgun (WGS) entry which is preliminary data.</text>
</comment>
<dbReference type="EMBL" id="JACJQU010000008">
    <property type="protein sequence ID" value="MBD2294773.1"/>
    <property type="molecule type" value="Genomic_DNA"/>
</dbReference>
<sequence length="64" mass="6922">MLRPYRSQESNPFLEGVSLSIDVLTTLAVAIKGSDCAPRSAKGDRVKDTHRIYHGIVSTDSCAS</sequence>
<organism evidence="1 2">
    <name type="scientific">Anabaena sphaerica FACHB-251</name>
    <dbReference type="NCBI Taxonomy" id="2692883"/>
    <lineage>
        <taxon>Bacteria</taxon>
        <taxon>Bacillati</taxon>
        <taxon>Cyanobacteriota</taxon>
        <taxon>Cyanophyceae</taxon>
        <taxon>Nostocales</taxon>
        <taxon>Nostocaceae</taxon>
        <taxon>Anabaena</taxon>
    </lineage>
</organism>
<dbReference type="Proteomes" id="UP000662185">
    <property type="component" value="Unassembled WGS sequence"/>
</dbReference>
<dbReference type="AlphaFoldDB" id="A0A927A1W6"/>
<accession>A0A927A1W6</accession>
<proteinExistence type="predicted"/>
<protein>
    <submittedName>
        <fullName evidence="1">Uncharacterized protein</fullName>
    </submittedName>
</protein>